<dbReference type="Proteomes" id="UP000199169">
    <property type="component" value="Unassembled WGS sequence"/>
</dbReference>
<evidence type="ECO:0000256" key="2">
    <source>
        <dbReference type="ARBA" id="ARBA00022692"/>
    </source>
</evidence>
<evidence type="ECO:0000313" key="8">
    <source>
        <dbReference type="Proteomes" id="UP000199169"/>
    </source>
</evidence>
<dbReference type="STRING" id="1860102.ACCAA_810063"/>
<keyword evidence="4 5" id="KW-0472">Membrane</keyword>
<keyword evidence="8" id="KW-1185">Reference proteome</keyword>
<keyword evidence="2 5" id="KW-0812">Transmembrane</keyword>
<keyword evidence="3 5" id="KW-1133">Transmembrane helix</keyword>
<dbReference type="EMBL" id="FLQX01000162">
    <property type="protein sequence ID" value="SBT10033.1"/>
    <property type="molecule type" value="Genomic_DNA"/>
</dbReference>
<dbReference type="RefSeq" id="WP_186409156.1">
    <property type="nucleotide sequence ID" value="NZ_FLQX01000162.1"/>
</dbReference>
<feature type="domain" description="RDD" evidence="6">
    <location>
        <begin position="26"/>
        <end position="148"/>
    </location>
</feature>
<evidence type="ECO:0000259" key="6">
    <source>
        <dbReference type="Pfam" id="PF06271"/>
    </source>
</evidence>
<comment type="subcellular location">
    <subcellularLocation>
        <location evidence="1">Membrane</location>
        <topology evidence="1">Multi-pass membrane protein</topology>
    </subcellularLocation>
</comment>
<sequence>MNASLPLDTVRRIATPEGCEIDLRMAGPVSRARAWFLDFLIRFALWLLLAMLASAIGDFGFGLLLVGAFLLEWFYPVVFEVYRNGQTPGKKACGLAVVHDDGRPVGWSAAFIRNMLRAVDFLPLFYAAGFVASLLNAEGKRLGDLAAGTLVVYIDGATRKGADQGRKVAGEAGRELASERPPFPLTQEEQVAIIEFSQRAWLLTPERAAEVAAAAGPLTAGLDGTAAQQRLLRIANFLLGAKP</sequence>
<evidence type="ECO:0000256" key="3">
    <source>
        <dbReference type="ARBA" id="ARBA00022989"/>
    </source>
</evidence>
<evidence type="ECO:0000256" key="5">
    <source>
        <dbReference type="SAM" id="Phobius"/>
    </source>
</evidence>
<dbReference type="PANTHER" id="PTHR38480:SF1">
    <property type="entry name" value="SLR0254 PROTEIN"/>
    <property type="match status" value="1"/>
</dbReference>
<dbReference type="Pfam" id="PF06271">
    <property type="entry name" value="RDD"/>
    <property type="match status" value="1"/>
</dbReference>
<dbReference type="InterPro" id="IPR010432">
    <property type="entry name" value="RDD"/>
</dbReference>
<feature type="transmembrane region" description="Helical" evidence="5">
    <location>
        <begin position="34"/>
        <end position="53"/>
    </location>
</feature>
<feature type="transmembrane region" description="Helical" evidence="5">
    <location>
        <begin position="59"/>
        <end position="82"/>
    </location>
</feature>
<name>A0A1A8Y111_9PROT</name>
<evidence type="ECO:0000256" key="1">
    <source>
        <dbReference type="ARBA" id="ARBA00004141"/>
    </source>
</evidence>
<dbReference type="GO" id="GO:0016020">
    <property type="term" value="C:membrane"/>
    <property type="evidence" value="ECO:0007669"/>
    <property type="project" value="UniProtKB-SubCell"/>
</dbReference>
<dbReference type="PANTHER" id="PTHR38480">
    <property type="entry name" value="SLR0254 PROTEIN"/>
    <property type="match status" value="1"/>
</dbReference>
<accession>A0A1A8Y111</accession>
<dbReference type="AlphaFoldDB" id="A0A1A8Y111"/>
<evidence type="ECO:0000313" key="7">
    <source>
        <dbReference type="EMBL" id="SBT10033.1"/>
    </source>
</evidence>
<gene>
    <name evidence="7" type="ORF">ACCAA_810063</name>
</gene>
<evidence type="ECO:0000256" key="4">
    <source>
        <dbReference type="ARBA" id="ARBA00023136"/>
    </source>
</evidence>
<proteinExistence type="predicted"/>
<protein>
    <submittedName>
        <fullName evidence="7">RDD domain containing protein</fullName>
    </submittedName>
</protein>
<reference evidence="7 8" key="1">
    <citation type="submission" date="2016-06" db="EMBL/GenBank/DDBJ databases">
        <authorList>
            <person name="Kjaerup R.B."/>
            <person name="Dalgaard T.S."/>
            <person name="Juul-Madsen H.R."/>
        </authorList>
    </citation>
    <scope>NUCLEOTIDE SEQUENCE [LARGE SCALE GENOMIC DNA]</scope>
    <source>
        <strain evidence="7">3</strain>
    </source>
</reference>
<organism evidence="7 8">
    <name type="scientific">Candidatus Accumulibacter aalborgensis</name>
    <dbReference type="NCBI Taxonomy" id="1860102"/>
    <lineage>
        <taxon>Bacteria</taxon>
        <taxon>Pseudomonadati</taxon>
        <taxon>Pseudomonadota</taxon>
        <taxon>Betaproteobacteria</taxon>
        <taxon>Candidatus Accumulibacter</taxon>
    </lineage>
</organism>